<evidence type="ECO:0000313" key="2">
    <source>
        <dbReference type="EMBL" id="MFB9095170.1"/>
    </source>
</evidence>
<comment type="caution">
    <text evidence="2">The sequence shown here is derived from an EMBL/GenBank/DDBJ whole genome shotgun (WGS) entry which is preliminary data.</text>
</comment>
<sequence length="278" mass="32117">MEIISKKTRSEFKEYFVTITLREIENYFDNHDVQFTEHSDESNYGGQRRTLVENYYIGIDWRNPIMCRKILNVYQDILNDLEDNKFTWNTEQNKIWFDKLSKFLLRDGFEFSNGELSSVGQIVNFEDLQNATDLLDKSHFQEHIDRIKKSITEDVGLAIGSTKELVESTLKTILNKSKISFDKKDDIPKLLKSVQKALELVPDDVDDAKKGSDIIKILLSNLSQVVIKLTELRNLYGTGHGKENARKGLNERHAKLAVGAGITLATFLLETFEHRRLK</sequence>
<proteinExistence type="predicted"/>
<dbReference type="RefSeq" id="WP_236456697.1">
    <property type="nucleotide sequence ID" value="NZ_CBCSGE010000025.1"/>
</dbReference>
<accession>A0ABV5GK01</accession>
<name>A0ABV5GK01_9FLAO</name>
<organism evidence="2 3">
    <name type="scientific">Flavobacterium jumunjinense</name>
    <dbReference type="NCBI Taxonomy" id="998845"/>
    <lineage>
        <taxon>Bacteria</taxon>
        <taxon>Pseudomonadati</taxon>
        <taxon>Bacteroidota</taxon>
        <taxon>Flavobacteriia</taxon>
        <taxon>Flavobacteriales</taxon>
        <taxon>Flavobacteriaceae</taxon>
        <taxon>Flavobacterium</taxon>
    </lineage>
</organism>
<reference evidence="2 3" key="1">
    <citation type="submission" date="2024-09" db="EMBL/GenBank/DDBJ databases">
        <authorList>
            <person name="Sun Q."/>
            <person name="Mori K."/>
        </authorList>
    </citation>
    <scope>NUCLEOTIDE SEQUENCE [LARGE SCALE GENOMIC DNA]</scope>
    <source>
        <strain evidence="2 3">CECT 7955</strain>
    </source>
</reference>
<evidence type="ECO:0000259" key="1">
    <source>
        <dbReference type="Pfam" id="PF14355"/>
    </source>
</evidence>
<keyword evidence="3" id="KW-1185">Reference proteome</keyword>
<dbReference type="EMBL" id="JBHMEY010000003">
    <property type="protein sequence ID" value="MFB9095170.1"/>
    <property type="molecule type" value="Genomic_DNA"/>
</dbReference>
<protein>
    <submittedName>
        <fullName evidence="2">Abortive infection family protein</fullName>
    </submittedName>
</protein>
<dbReference type="InterPro" id="IPR026001">
    <property type="entry name" value="Abi-like_C"/>
</dbReference>
<dbReference type="Proteomes" id="UP001589607">
    <property type="component" value="Unassembled WGS sequence"/>
</dbReference>
<gene>
    <name evidence="2" type="ORF">ACFFVF_01465</name>
</gene>
<dbReference type="Pfam" id="PF14355">
    <property type="entry name" value="Abi_C"/>
    <property type="match status" value="1"/>
</dbReference>
<evidence type="ECO:0000313" key="3">
    <source>
        <dbReference type="Proteomes" id="UP001589607"/>
    </source>
</evidence>
<feature type="domain" description="Abortive infection protein-like C-terminal" evidence="1">
    <location>
        <begin position="188"/>
        <end position="270"/>
    </location>
</feature>